<reference evidence="2" key="1">
    <citation type="submission" date="2017-01" db="EMBL/GenBank/DDBJ databases">
        <authorList>
            <person name="Varghese N."/>
            <person name="Submissions S."/>
        </authorList>
    </citation>
    <scope>NUCLEOTIDE SEQUENCE [LARGE SCALE GENOMIC DNA]</scope>
    <source>
        <strain evidence="2">DSM 46698</strain>
    </source>
</reference>
<sequence>MLRYKILLFLTFITSITFGQNDSRDLFVSQLFQAKGYTNLKVSSNIPSRMVSRVIRVLENEEIIPFQVKSVEKCLLTGEEKKYLLDLLKREAILPITFFEDKLEIASEEYKDKIVSLGEGKIHTFSEPVFLRDNTLAFSINLLIVVQNALMEGGHYIS</sequence>
<accession>A0A1N7PDQ6</accession>
<name>A0A1N7PDQ6_9BACT</name>
<dbReference type="EMBL" id="FTOP01000015">
    <property type="protein sequence ID" value="SIT08519.1"/>
    <property type="molecule type" value="Genomic_DNA"/>
</dbReference>
<proteinExistence type="predicted"/>
<dbReference type="Proteomes" id="UP000186026">
    <property type="component" value="Unassembled WGS sequence"/>
</dbReference>
<evidence type="ECO:0000313" key="2">
    <source>
        <dbReference type="Proteomes" id="UP000186026"/>
    </source>
</evidence>
<evidence type="ECO:0000313" key="1">
    <source>
        <dbReference type="EMBL" id="SIT08519.1"/>
    </source>
</evidence>
<organism evidence="1 2">
    <name type="scientific">Belliella pelovolcani</name>
    <dbReference type="NCBI Taxonomy" id="529505"/>
    <lineage>
        <taxon>Bacteria</taxon>
        <taxon>Pseudomonadati</taxon>
        <taxon>Bacteroidota</taxon>
        <taxon>Cytophagia</taxon>
        <taxon>Cytophagales</taxon>
        <taxon>Cyclobacteriaceae</taxon>
        <taxon>Belliella</taxon>
    </lineage>
</organism>
<gene>
    <name evidence="1" type="ORF">SAMN05421761_11576</name>
</gene>
<dbReference type="OrthoDB" id="949375at2"/>
<keyword evidence="2" id="KW-1185">Reference proteome</keyword>
<dbReference type="AlphaFoldDB" id="A0A1N7PDQ6"/>
<dbReference type="RefSeq" id="WP_076502577.1">
    <property type="nucleotide sequence ID" value="NZ_FTOP01000015.1"/>
</dbReference>
<protein>
    <submittedName>
        <fullName evidence="1">Uncharacterized protein</fullName>
    </submittedName>
</protein>